<keyword evidence="3" id="KW-1185">Reference proteome</keyword>
<reference evidence="2" key="1">
    <citation type="submission" date="2020-12" db="EMBL/GenBank/DDBJ databases">
        <title>WGS assembly of Carya illinoinensis cv. Pawnee.</title>
        <authorList>
            <person name="Platts A."/>
            <person name="Shu S."/>
            <person name="Wright S."/>
            <person name="Barry K."/>
            <person name="Edger P."/>
            <person name="Pires J.C."/>
            <person name="Schmutz J."/>
        </authorList>
    </citation>
    <scope>NUCLEOTIDE SEQUENCE</scope>
    <source>
        <tissue evidence="2">Leaf</tissue>
    </source>
</reference>
<organism evidence="2 3">
    <name type="scientific">Carya illinoinensis</name>
    <name type="common">Pecan</name>
    <dbReference type="NCBI Taxonomy" id="32201"/>
    <lineage>
        <taxon>Eukaryota</taxon>
        <taxon>Viridiplantae</taxon>
        <taxon>Streptophyta</taxon>
        <taxon>Embryophyta</taxon>
        <taxon>Tracheophyta</taxon>
        <taxon>Spermatophyta</taxon>
        <taxon>Magnoliopsida</taxon>
        <taxon>eudicotyledons</taxon>
        <taxon>Gunneridae</taxon>
        <taxon>Pentapetalae</taxon>
        <taxon>rosids</taxon>
        <taxon>fabids</taxon>
        <taxon>Fagales</taxon>
        <taxon>Juglandaceae</taxon>
        <taxon>Carya</taxon>
    </lineage>
</organism>
<accession>A0A8T1Q841</accession>
<dbReference type="AlphaFoldDB" id="A0A8T1Q841"/>
<comment type="caution">
    <text evidence="2">The sequence shown here is derived from an EMBL/GenBank/DDBJ whole genome shotgun (WGS) entry which is preliminary data.</text>
</comment>
<proteinExistence type="predicted"/>
<evidence type="ECO:0000256" key="1">
    <source>
        <dbReference type="SAM" id="MobiDB-lite"/>
    </source>
</evidence>
<protein>
    <submittedName>
        <fullName evidence="2">Uncharacterized protein</fullName>
    </submittedName>
</protein>
<dbReference type="Proteomes" id="UP000811609">
    <property type="component" value="Chromosome 6"/>
</dbReference>
<feature type="region of interest" description="Disordered" evidence="1">
    <location>
        <begin position="1"/>
        <end position="57"/>
    </location>
</feature>
<gene>
    <name evidence="2" type="ORF">CIPAW_06G053500</name>
</gene>
<evidence type="ECO:0000313" key="2">
    <source>
        <dbReference type="EMBL" id="KAG6650578.1"/>
    </source>
</evidence>
<evidence type="ECO:0000313" key="3">
    <source>
        <dbReference type="Proteomes" id="UP000811609"/>
    </source>
</evidence>
<sequence length="57" mass="6181">MGSSPHTLCFQPCYTPETTQKQNPQKPPSVSPSGPSFGKLRAQPPNRVSAISQLSQR</sequence>
<name>A0A8T1Q841_CARIL</name>
<dbReference type="EMBL" id="CM031814">
    <property type="protein sequence ID" value="KAG6650578.1"/>
    <property type="molecule type" value="Genomic_DNA"/>
</dbReference>